<comment type="similarity">
    <text evidence="1">Belongs to the N(4)/N(6)-methyltransferase family.</text>
</comment>
<dbReference type="PRINTS" id="PR00507">
    <property type="entry name" value="N12N6MTFRASE"/>
</dbReference>
<dbReference type="GO" id="GO:0009307">
    <property type="term" value="P:DNA restriction-modification system"/>
    <property type="evidence" value="ECO:0007669"/>
    <property type="project" value="UniProtKB-KW"/>
</dbReference>
<comment type="caution">
    <text evidence="10">The sequence shown here is derived from an EMBL/GenBank/DDBJ whole genome shotgun (WGS) entry which is preliminary data.</text>
</comment>
<evidence type="ECO:0000259" key="9">
    <source>
        <dbReference type="Pfam" id="PF12161"/>
    </source>
</evidence>
<dbReference type="Pfam" id="PF12161">
    <property type="entry name" value="HsdM_N"/>
    <property type="match status" value="1"/>
</dbReference>
<feature type="domain" description="N6 adenine-specific DNA methyltransferase N-terminal" evidence="9">
    <location>
        <begin position="17"/>
        <end position="123"/>
    </location>
</feature>
<reference evidence="11" key="1">
    <citation type="submission" date="2015-09" db="EMBL/GenBank/DDBJ databases">
        <authorList>
            <person name="Graham D.E."/>
            <person name="Mahan K.M."/>
            <person name="Klingeman D.M."/>
            <person name="Fida T."/>
            <person name="Giannone R.J."/>
            <person name="Hettich R.L."/>
            <person name="Parry R.J."/>
            <person name="Spain J.C."/>
        </authorList>
    </citation>
    <scope>NUCLEOTIDE SEQUENCE [LARGE SCALE GENOMIC DNA]</scope>
    <source>
        <strain evidence="11">JCM 4701</strain>
    </source>
</reference>
<dbReference type="Proteomes" id="UP000236047">
    <property type="component" value="Unassembled WGS sequence"/>
</dbReference>
<dbReference type="InterPro" id="IPR003356">
    <property type="entry name" value="DNA_methylase_A-5"/>
</dbReference>
<dbReference type="InterPro" id="IPR022749">
    <property type="entry name" value="D12N6_MeTrfase_N"/>
</dbReference>
<dbReference type="InterPro" id="IPR038333">
    <property type="entry name" value="T1MK-like_N_sf"/>
</dbReference>
<organism evidence="10 11">
    <name type="scientific">Streptomyces noursei</name>
    <name type="common">Streptomyces albulus</name>
    <dbReference type="NCBI Taxonomy" id="1971"/>
    <lineage>
        <taxon>Bacteria</taxon>
        <taxon>Bacillati</taxon>
        <taxon>Actinomycetota</taxon>
        <taxon>Actinomycetes</taxon>
        <taxon>Kitasatosporales</taxon>
        <taxon>Streptomycetaceae</taxon>
        <taxon>Streptomyces</taxon>
    </lineage>
</organism>
<dbReference type="SMR" id="A0A2N8PBW9"/>
<dbReference type="GO" id="GO:0008170">
    <property type="term" value="F:N-methyltransferase activity"/>
    <property type="evidence" value="ECO:0007669"/>
    <property type="project" value="InterPro"/>
</dbReference>
<dbReference type="SUPFAM" id="SSF53335">
    <property type="entry name" value="S-adenosyl-L-methionine-dependent methyltransferases"/>
    <property type="match status" value="1"/>
</dbReference>
<keyword evidence="11" id="KW-1185">Reference proteome</keyword>
<dbReference type="PANTHER" id="PTHR42998">
    <property type="entry name" value="TYPE I RESTRICTION ENZYME HINDVIIP M PROTEIN-RELATED"/>
    <property type="match status" value="1"/>
</dbReference>
<dbReference type="Gene3D" id="3.40.50.150">
    <property type="entry name" value="Vaccinia Virus protein VP39"/>
    <property type="match status" value="1"/>
</dbReference>
<dbReference type="Pfam" id="PF02384">
    <property type="entry name" value="N6_Mtase"/>
    <property type="match status" value="1"/>
</dbReference>
<dbReference type="GO" id="GO:0009007">
    <property type="term" value="F:site-specific DNA-methyltransferase (adenine-specific) activity"/>
    <property type="evidence" value="ECO:0007669"/>
    <property type="project" value="UniProtKB-EC"/>
</dbReference>
<dbReference type="InterPro" id="IPR052916">
    <property type="entry name" value="Type-I_RE_MTase_Subunit"/>
</dbReference>
<keyword evidence="3" id="KW-0489">Methyltransferase</keyword>
<evidence type="ECO:0000259" key="8">
    <source>
        <dbReference type="Pfam" id="PF02384"/>
    </source>
</evidence>
<dbReference type="PANTHER" id="PTHR42998:SF1">
    <property type="entry name" value="TYPE I RESTRICTION ENZYME HINDI METHYLASE SUBUNIT"/>
    <property type="match status" value="1"/>
</dbReference>
<evidence type="ECO:0000256" key="6">
    <source>
        <dbReference type="ARBA" id="ARBA00022747"/>
    </source>
</evidence>
<feature type="domain" description="DNA methylase adenine-specific" evidence="8">
    <location>
        <begin position="150"/>
        <end position="462"/>
    </location>
</feature>
<keyword evidence="6" id="KW-0680">Restriction system</keyword>
<evidence type="ECO:0000256" key="7">
    <source>
        <dbReference type="ARBA" id="ARBA00047942"/>
    </source>
</evidence>
<dbReference type="GO" id="GO:0003677">
    <property type="term" value="F:DNA binding"/>
    <property type="evidence" value="ECO:0007669"/>
    <property type="project" value="InterPro"/>
</dbReference>
<evidence type="ECO:0000256" key="4">
    <source>
        <dbReference type="ARBA" id="ARBA00022679"/>
    </source>
</evidence>
<dbReference type="Gene3D" id="1.20.1260.30">
    <property type="match status" value="1"/>
</dbReference>
<proteinExistence type="inferred from homology"/>
<gene>
    <name evidence="10" type="ORF">AOB60_31390</name>
</gene>
<dbReference type="EC" id="2.1.1.72" evidence="2"/>
<name>A0A2N8PBW9_STRNR</name>
<evidence type="ECO:0000256" key="1">
    <source>
        <dbReference type="ARBA" id="ARBA00006594"/>
    </source>
</evidence>
<accession>A0A2N8PBW9</accession>
<evidence type="ECO:0000256" key="3">
    <source>
        <dbReference type="ARBA" id="ARBA00022603"/>
    </source>
</evidence>
<dbReference type="GO" id="GO:0032259">
    <property type="term" value="P:methylation"/>
    <property type="evidence" value="ECO:0007669"/>
    <property type="project" value="UniProtKB-KW"/>
</dbReference>
<dbReference type="InterPro" id="IPR029063">
    <property type="entry name" value="SAM-dependent_MTases_sf"/>
</dbReference>
<evidence type="ECO:0000313" key="11">
    <source>
        <dbReference type="Proteomes" id="UP000236047"/>
    </source>
</evidence>
<keyword evidence="5" id="KW-0949">S-adenosyl-L-methionine</keyword>
<dbReference type="AlphaFoldDB" id="A0A2N8PBW9"/>
<sequence>MRNVPPYSTQPPTAADLLWKAADKLRGAMDAAQYKSTVLTLIYLRFLSLAFEQTRRQLEAEGLGDEEAAYIADGLRWIPPVARWDTLVQRAQDPNDEPVTALDEALDAIRRTDQSLADLFPPASALVAGMDRQRISELFTLFADVRSPAVYEELLAEFARFEGKRGGEFHTPRSVVRLLVETLQPQHGRVYDPCSGSGGMLAQAAKFVKERGGDPAADLAFYGQEVNVDSWQLARMNLDLQGIPADLRRADTLDWDQRPTLKADIVLASPPFNVSDWALQEGDPRWRYGNPPRTNANYAWLQHAVHKLSDRGSAGVILTNGSLSSKQKGEGKIRKAMVDSDLVACIVALPPQLFASTAIPACIWFLAKDKSPQGPEGLTDRRGQTLFIDAHTMGEMAGRSHRQLTDRELSEIARTYHVWRGTDGQGQQYRDMPGFCRSVGLDKIQENQYILTPGRYVGATEQQPRHDGQRQARIDALTRDLLALLDRSDHLTQEMRRHLDR</sequence>
<comment type="catalytic activity">
    <reaction evidence="7">
        <text>a 2'-deoxyadenosine in DNA + S-adenosyl-L-methionine = an N(6)-methyl-2'-deoxyadenosine in DNA + S-adenosyl-L-homocysteine + H(+)</text>
        <dbReference type="Rhea" id="RHEA:15197"/>
        <dbReference type="Rhea" id="RHEA-COMP:12418"/>
        <dbReference type="Rhea" id="RHEA-COMP:12419"/>
        <dbReference type="ChEBI" id="CHEBI:15378"/>
        <dbReference type="ChEBI" id="CHEBI:57856"/>
        <dbReference type="ChEBI" id="CHEBI:59789"/>
        <dbReference type="ChEBI" id="CHEBI:90615"/>
        <dbReference type="ChEBI" id="CHEBI:90616"/>
        <dbReference type="EC" id="2.1.1.72"/>
    </reaction>
</comment>
<evidence type="ECO:0000256" key="2">
    <source>
        <dbReference type="ARBA" id="ARBA00011900"/>
    </source>
</evidence>
<dbReference type="EMBL" id="LJSN01000003">
    <property type="protein sequence ID" value="PNE38513.1"/>
    <property type="molecule type" value="Genomic_DNA"/>
</dbReference>
<evidence type="ECO:0000313" key="10">
    <source>
        <dbReference type="EMBL" id="PNE38513.1"/>
    </source>
</evidence>
<evidence type="ECO:0000256" key="5">
    <source>
        <dbReference type="ARBA" id="ARBA00022691"/>
    </source>
</evidence>
<protein>
    <recommendedName>
        <fullName evidence="2">site-specific DNA-methyltransferase (adenine-specific)</fullName>
        <ecNumber evidence="2">2.1.1.72</ecNumber>
    </recommendedName>
</protein>
<keyword evidence="4" id="KW-0808">Transferase</keyword>